<accession>A0ABV9RNY6</accession>
<evidence type="ECO:0000313" key="2">
    <source>
        <dbReference type="Proteomes" id="UP001595909"/>
    </source>
</evidence>
<reference evidence="2" key="1">
    <citation type="journal article" date="2019" name="Int. J. Syst. Evol. Microbiol.">
        <title>The Global Catalogue of Microorganisms (GCM) 10K type strain sequencing project: providing services to taxonomists for standard genome sequencing and annotation.</title>
        <authorList>
            <consortium name="The Broad Institute Genomics Platform"/>
            <consortium name="The Broad Institute Genome Sequencing Center for Infectious Disease"/>
            <person name="Wu L."/>
            <person name="Ma J."/>
        </authorList>
    </citation>
    <scope>NUCLEOTIDE SEQUENCE [LARGE SCALE GENOMIC DNA]</scope>
    <source>
        <strain evidence="2">CCUG 50347</strain>
    </source>
</reference>
<gene>
    <name evidence="1" type="ORF">ACFPEL_21640</name>
</gene>
<comment type="caution">
    <text evidence="1">The sequence shown here is derived from an EMBL/GenBank/DDBJ whole genome shotgun (WGS) entry which is preliminary data.</text>
</comment>
<dbReference type="EMBL" id="JBHSIM010000045">
    <property type="protein sequence ID" value="MFC4835026.1"/>
    <property type="molecule type" value="Genomic_DNA"/>
</dbReference>
<evidence type="ECO:0000313" key="1">
    <source>
        <dbReference type="EMBL" id="MFC4835026.1"/>
    </source>
</evidence>
<proteinExistence type="predicted"/>
<protein>
    <submittedName>
        <fullName evidence="1">Uncharacterized protein</fullName>
    </submittedName>
</protein>
<sequence length="115" mass="12591">MTALFVLDTPENEGVVRVAEQDPLLVVVKVGPYFEIRLESEDTTDVETPHDVIGNVGAGHTSTPGQIVIDRRATGCRHAVWYSALAGLHDARVLQHDKNALRVVHRPSTREVTDG</sequence>
<dbReference type="RefSeq" id="WP_274187452.1">
    <property type="nucleotide sequence ID" value="NZ_BAABHN010000045.1"/>
</dbReference>
<dbReference type="Proteomes" id="UP001595909">
    <property type="component" value="Unassembled WGS sequence"/>
</dbReference>
<name>A0ABV9RNY6_9PSEU</name>
<keyword evidence="2" id="KW-1185">Reference proteome</keyword>
<organism evidence="1 2">
    <name type="scientific">Actinomycetospora chibensis</name>
    <dbReference type="NCBI Taxonomy" id="663606"/>
    <lineage>
        <taxon>Bacteria</taxon>
        <taxon>Bacillati</taxon>
        <taxon>Actinomycetota</taxon>
        <taxon>Actinomycetes</taxon>
        <taxon>Pseudonocardiales</taxon>
        <taxon>Pseudonocardiaceae</taxon>
        <taxon>Actinomycetospora</taxon>
    </lineage>
</organism>